<dbReference type="AlphaFoldDB" id="A0AAE0VRF6"/>
<sequence>MELALEFIPTQASNADIHSIAPRQLLSSFPPFLTLTSVPRLRCGLISSRLEASL</sequence>
<dbReference type="Proteomes" id="UP001195483">
    <property type="component" value="Unassembled WGS sequence"/>
</dbReference>
<keyword evidence="2" id="KW-1185">Reference proteome</keyword>
<name>A0AAE0VRF6_9BIVA</name>
<comment type="caution">
    <text evidence="1">The sequence shown here is derived from an EMBL/GenBank/DDBJ whole genome shotgun (WGS) entry which is preliminary data.</text>
</comment>
<reference evidence="1" key="2">
    <citation type="journal article" date="2021" name="Genome Biol. Evol.">
        <title>Developing a high-quality reference genome for a parasitic bivalve with doubly uniparental inheritance (Bivalvia: Unionida).</title>
        <authorList>
            <person name="Smith C.H."/>
        </authorList>
    </citation>
    <scope>NUCLEOTIDE SEQUENCE</scope>
    <source>
        <strain evidence="1">CHS0354</strain>
        <tissue evidence="1">Mantle</tissue>
    </source>
</reference>
<organism evidence="1 2">
    <name type="scientific">Potamilus streckersoni</name>
    <dbReference type="NCBI Taxonomy" id="2493646"/>
    <lineage>
        <taxon>Eukaryota</taxon>
        <taxon>Metazoa</taxon>
        <taxon>Spiralia</taxon>
        <taxon>Lophotrochozoa</taxon>
        <taxon>Mollusca</taxon>
        <taxon>Bivalvia</taxon>
        <taxon>Autobranchia</taxon>
        <taxon>Heteroconchia</taxon>
        <taxon>Palaeoheterodonta</taxon>
        <taxon>Unionida</taxon>
        <taxon>Unionoidea</taxon>
        <taxon>Unionidae</taxon>
        <taxon>Ambleminae</taxon>
        <taxon>Lampsilini</taxon>
        <taxon>Potamilus</taxon>
    </lineage>
</organism>
<evidence type="ECO:0000313" key="1">
    <source>
        <dbReference type="EMBL" id="KAK3587266.1"/>
    </source>
</evidence>
<reference evidence="1" key="1">
    <citation type="journal article" date="2021" name="Genome Biol. Evol.">
        <title>A High-Quality Reference Genome for a Parasitic Bivalve with Doubly Uniparental Inheritance (Bivalvia: Unionida).</title>
        <authorList>
            <person name="Smith C.H."/>
        </authorList>
    </citation>
    <scope>NUCLEOTIDE SEQUENCE</scope>
    <source>
        <strain evidence="1">CHS0354</strain>
    </source>
</reference>
<proteinExistence type="predicted"/>
<evidence type="ECO:0000313" key="2">
    <source>
        <dbReference type="Proteomes" id="UP001195483"/>
    </source>
</evidence>
<protein>
    <submittedName>
        <fullName evidence="1">Uncharacterized protein</fullName>
    </submittedName>
</protein>
<reference evidence="1" key="3">
    <citation type="submission" date="2023-05" db="EMBL/GenBank/DDBJ databases">
        <authorList>
            <person name="Smith C.H."/>
        </authorList>
    </citation>
    <scope>NUCLEOTIDE SEQUENCE</scope>
    <source>
        <strain evidence="1">CHS0354</strain>
        <tissue evidence="1">Mantle</tissue>
    </source>
</reference>
<gene>
    <name evidence="1" type="ORF">CHS0354_034410</name>
</gene>
<dbReference type="EMBL" id="JAEAOA010002018">
    <property type="protein sequence ID" value="KAK3587266.1"/>
    <property type="molecule type" value="Genomic_DNA"/>
</dbReference>
<accession>A0AAE0VRF6</accession>